<reference evidence="2 3" key="1">
    <citation type="submission" date="2016-06" db="EMBL/GenBank/DDBJ databases">
        <title>Adaptive Radiation by Waves of Gene Transfer Leads to Fine-Scale Resource Partitioning in Marine Microbes.</title>
        <authorList>
            <person name="Hehemann J.-H."/>
            <person name="Arevalo P."/>
            <person name="Datta M.S."/>
            <person name="Yu X."/>
            <person name="Corzett C."/>
            <person name="Henschel A."/>
            <person name="Preheim S.P."/>
            <person name="Timberlake S."/>
            <person name="Alm E.J."/>
            <person name="Polz M.F."/>
        </authorList>
    </citation>
    <scope>NUCLEOTIDE SEQUENCE [LARGE SCALE GENOMIC DNA]</scope>
    <source>
        <strain evidence="2 3">FF50</strain>
    </source>
</reference>
<protein>
    <recommendedName>
        <fullName evidence="4">Choice-of-anchor F family protein</fullName>
    </recommendedName>
</protein>
<dbReference type="EMBL" id="CP016178">
    <property type="protein sequence ID" value="ANO34785.1"/>
    <property type="molecule type" value="Genomic_DNA"/>
</dbReference>
<feature type="signal peptide" evidence="1">
    <location>
        <begin position="1"/>
        <end position="29"/>
    </location>
</feature>
<name>A0AAN0XY58_9VIBR</name>
<dbReference type="NCBIfam" id="NF033657">
    <property type="entry name" value="choice_anch_F"/>
    <property type="match status" value="1"/>
</dbReference>
<keyword evidence="1" id="KW-0732">Signal</keyword>
<evidence type="ECO:0008006" key="4">
    <source>
        <dbReference type="Google" id="ProtNLM"/>
    </source>
</evidence>
<dbReference type="KEGG" id="vbr:A6E01_16470"/>
<dbReference type="NCBIfam" id="NF033191">
    <property type="entry name" value="JDVT-CTERM"/>
    <property type="match status" value="1"/>
</dbReference>
<organism evidence="2 3">
    <name type="scientific">Vibrio breoganii</name>
    <dbReference type="NCBI Taxonomy" id="553239"/>
    <lineage>
        <taxon>Bacteria</taxon>
        <taxon>Pseudomonadati</taxon>
        <taxon>Pseudomonadota</taxon>
        <taxon>Gammaproteobacteria</taxon>
        <taxon>Vibrionales</taxon>
        <taxon>Vibrionaceae</taxon>
        <taxon>Vibrio</taxon>
    </lineage>
</organism>
<gene>
    <name evidence="2" type="ORF">A6E01_16470</name>
</gene>
<sequence>MNMERIRRSTYGGMGLTFLSLLFAANAYAAIIQNSNVDTSPDAFIGDCGVPGELTACIGGWNLDNVDVVLRYEDGLEFGSFDEDSGIYSLMTYGDYFESSVNGDEGQVMARITGKDWPVGEPNAIKIVTGDSDVSHGKPQNCIIGSSFLSPDNSDIEDANFLDSTHPQPVICSSPFQTHKRFKVAMLPASVDDIDSGDGHGIDLVFNVQDETIDPEAEDQIALRSYQVFSKINNYTGRRLSGYKLVIGTGRGSEFKSASESNIEDRLHLSLGRGEGASGGHENLVYDGSDIFESDSLATFSHGLFGAPDKHFTSNGFFDMRTAGFDVQQGCVSTAEDACTSYDNPNTETGEPELVASDIIYSSSTLASHYHETVGVIEGLPFGEWLPSKWQPKAVFFDDDNDPETDATLMVWWDGDNWRGNYDDGFPIIDQAEIDWLAANPNGLYEMGDIEDVLNLGINYIIKVGNGIPGGTFTVRVIPVVSDNQTPPAWCTGFFGSCDEPPYGAATQAEEAIEIEDDVVSESEVDGFAEAIGLTATDGGGGCTLSRNGRLDPTLLLLFVIALVQIFWRHYGSRASGLLIQHRGD</sequence>
<evidence type="ECO:0000313" key="2">
    <source>
        <dbReference type="EMBL" id="ANO34785.1"/>
    </source>
</evidence>
<feature type="chain" id="PRO_5042834813" description="Choice-of-anchor F family protein" evidence="1">
    <location>
        <begin position="30"/>
        <end position="585"/>
    </location>
</feature>
<evidence type="ECO:0000313" key="3">
    <source>
        <dbReference type="Proteomes" id="UP000092018"/>
    </source>
</evidence>
<dbReference type="Proteomes" id="UP000092018">
    <property type="component" value="Chromosome 2"/>
</dbReference>
<proteinExistence type="predicted"/>
<dbReference type="RefSeq" id="WP_065210742.1">
    <property type="nucleotide sequence ID" value="NZ_CP016178.1"/>
</dbReference>
<evidence type="ECO:0000256" key="1">
    <source>
        <dbReference type="SAM" id="SignalP"/>
    </source>
</evidence>
<accession>A0AAN0XY58</accession>
<dbReference type="AlphaFoldDB" id="A0AAN0XY58"/>